<reference evidence="2" key="1">
    <citation type="submission" date="2016-10" db="EMBL/GenBank/DDBJ databases">
        <authorList>
            <person name="Varghese N."/>
            <person name="Submissions S."/>
        </authorList>
    </citation>
    <scope>NUCLEOTIDE SEQUENCE [LARGE SCALE GENOMIC DNA]</scope>
    <source>
        <strain evidence="2">DSM 7481</strain>
    </source>
</reference>
<evidence type="ECO:0000313" key="1">
    <source>
        <dbReference type="EMBL" id="SFD90159.1"/>
    </source>
</evidence>
<proteinExistence type="predicted"/>
<dbReference type="AlphaFoldDB" id="A0A1I1W582"/>
<dbReference type="EMBL" id="FOMQ01000008">
    <property type="protein sequence ID" value="SFD90159.1"/>
    <property type="molecule type" value="Genomic_DNA"/>
</dbReference>
<keyword evidence="1" id="KW-0670">Pyruvate</keyword>
<gene>
    <name evidence="1" type="ORF">SAMN04489710_108122</name>
</gene>
<sequence>MNAPLPEHIRRALETVTLDDNPQRGLQHNYVAGGNAARCGFGVERVCEGGV</sequence>
<dbReference type="Proteomes" id="UP000199517">
    <property type="component" value="Unassembled WGS sequence"/>
</dbReference>
<dbReference type="RefSeq" id="WP_175526021.1">
    <property type="nucleotide sequence ID" value="NZ_FOMQ01000008.1"/>
</dbReference>
<dbReference type="STRING" id="32040.SAMN04489710_108122"/>
<keyword evidence="2" id="KW-1185">Reference proteome</keyword>
<organism evidence="1 2">
    <name type="scientific">Paracidovorax konjaci</name>
    <dbReference type="NCBI Taxonomy" id="32040"/>
    <lineage>
        <taxon>Bacteria</taxon>
        <taxon>Pseudomonadati</taxon>
        <taxon>Pseudomonadota</taxon>
        <taxon>Betaproteobacteria</taxon>
        <taxon>Burkholderiales</taxon>
        <taxon>Comamonadaceae</taxon>
        <taxon>Paracidovorax</taxon>
    </lineage>
</organism>
<accession>A0A1I1W582</accession>
<evidence type="ECO:0000313" key="2">
    <source>
        <dbReference type="Proteomes" id="UP000199517"/>
    </source>
</evidence>
<name>A0A1I1W582_9BURK</name>
<protein>
    <submittedName>
        <fullName evidence="1">Indolepyruvate ferredoxin oxidoreductase</fullName>
    </submittedName>
</protein>